<proteinExistence type="predicted"/>
<gene>
    <name evidence="1" type="ORF">EYW49_01960</name>
</gene>
<dbReference type="Proteomes" id="UP000292781">
    <property type="component" value="Unassembled WGS sequence"/>
</dbReference>
<name>A0A4Q9VX33_9HYPH</name>
<dbReference type="RefSeq" id="WP_131305417.1">
    <property type="nucleotide sequence ID" value="NZ_SJFN01000002.1"/>
</dbReference>
<evidence type="ECO:0000313" key="2">
    <source>
        <dbReference type="Proteomes" id="UP000292781"/>
    </source>
</evidence>
<organism evidence="1 2">
    <name type="scientific">Siculibacillus lacustris</name>
    <dbReference type="NCBI Taxonomy" id="1549641"/>
    <lineage>
        <taxon>Bacteria</taxon>
        <taxon>Pseudomonadati</taxon>
        <taxon>Pseudomonadota</taxon>
        <taxon>Alphaproteobacteria</taxon>
        <taxon>Hyphomicrobiales</taxon>
        <taxon>Ancalomicrobiaceae</taxon>
        <taxon>Siculibacillus</taxon>
    </lineage>
</organism>
<dbReference type="EMBL" id="SJFN01000002">
    <property type="protein sequence ID" value="TBW40943.1"/>
    <property type="molecule type" value="Genomic_DNA"/>
</dbReference>
<keyword evidence="2" id="KW-1185">Reference proteome</keyword>
<protein>
    <submittedName>
        <fullName evidence="1">Uncharacterized protein</fullName>
    </submittedName>
</protein>
<accession>A0A4Q9VX33</accession>
<reference evidence="1 2" key="1">
    <citation type="submission" date="2019-02" db="EMBL/GenBank/DDBJ databases">
        <title>Siculibacillus lacustris gen. nov., sp. nov., a new rosette-forming bacterium isolated from a freshwater crater lake (Lake St. Ana, Romania).</title>
        <authorList>
            <person name="Felfoldi T."/>
            <person name="Marton Z."/>
            <person name="Szabo A."/>
            <person name="Mentes A."/>
            <person name="Boka K."/>
            <person name="Marialigeti K."/>
            <person name="Mathe I."/>
            <person name="Koncz M."/>
            <person name="Schumann P."/>
            <person name="Toth E."/>
        </authorList>
    </citation>
    <scope>NUCLEOTIDE SEQUENCE [LARGE SCALE GENOMIC DNA]</scope>
    <source>
        <strain evidence="1 2">SA-279</strain>
    </source>
</reference>
<dbReference type="AlphaFoldDB" id="A0A4Q9VX33"/>
<evidence type="ECO:0000313" key="1">
    <source>
        <dbReference type="EMBL" id="TBW40943.1"/>
    </source>
</evidence>
<comment type="caution">
    <text evidence="1">The sequence shown here is derived from an EMBL/GenBank/DDBJ whole genome shotgun (WGS) entry which is preliminary data.</text>
</comment>
<sequence length="342" mass="35427">MANYLIEMVPYRSVGFVVYGDLERWNSTMPRVPQVLHEVGGRVRRRDGVRDPRLSAGSYGVGAMAMAWDEFVESGIPADFVAQPFVTLDSDMHPRAVLVVRALPEPGAVVDGWLLAPTGRGYRPCRVEGLIAKVDEAELWIGPVFKFGGVAAVAGKEGAVGALGNAATGQVFPFLMTATRAGLGWGGSVGFALGLAYGFSAPAAFVGTDTSNMIDFSLALGARWGTFLKSANPKAMKTGVAAVRAGSALLREIRGTVRSTQALVSAASRFVNSEAGVNLAKSIAGLGLLDTGGTTYTTIDIPVGGAGAELAVFASFGSIKAVDAASVDSYLKSIGTNPFGAS</sequence>
<dbReference type="OrthoDB" id="9818364at2"/>